<keyword evidence="4 9" id="KW-0548">Nucleotidyltransferase</keyword>
<dbReference type="Pfam" id="PF04963">
    <property type="entry name" value="Sigma54_CBD"/>
    <property type="match status" value="1"/>
</dbReference>
<dbReference type="NCBIfam" id="NF004596">
    <property type="entry name" value="PRK05932.1-3"/>
    <property type="match status" value="1"/>
</dbReference>
<name>A0ABU2ZEE2_9SPHN</name>
<dbReference type="PROSITE" id="PS00718">
    <property type="entry name" value="SIGMA54_2"/>
    <property type="match status" value="1"/>
</dbReference>
<evidence type="ECO:0000256" key="4">
    <source>
        <dbReference type="ARBA" id="ARBA00022695"/>
    </source>
</evidence>
<dbReference type="Pfam" id="PF00309">
    <property type="entry name" value="Sigma54_AID"/>
    <property type="match status" value="1"/>
</dbReference>
<dbReference type="InterPro" id="IPR000394">
    <property type="entry name" value="RNA_pol_sigma_54"/>
</dbReference>
<evidence type="ECO:0000259" key="11">
    <source>
        <dbReference type="Pfam" id="PF04552"/>
    </source>
</evidence>
<dbReference type="Proteomes" id="UP001259803">
    <property type="component" value="Unassembled WGS sequence"/>
</dbReference>
<dbReference type="Gene3D" id="1.10.10.60">
    <property type="entry name" value="Homeodomain-like"/>
    <property type="match status" value="1"/>
</dbReference>
<evidence type="ECO:0000256" key="9">
    <source>
        <dbReference type="PIRNR" id="PIRNR000774"/>
    </source>
</evidence>
<comment type="function">
    <text evidence="9">Sigma factors are initiation factors that promote the attachment of RNA polymerase to specific initiation sites and are then released.</text>
</comment>
<gene>
    <name evidence="13" type="primary">rpoN</name>
    <name evidence="13" type="ORF">RM533_00115</name>
</gene>
<accession>A0ABU2ZEE2</accession>
<proteinExistence type="inferred from homology"/>
<evidence type="ECO:0000256" key="7">
    <source>
        <dbReference type="ARBA" id="ARBA00023125"/>
    </source>
</evidence>
<keyword evidence="7 9" id="KW-0238">DNA-binding</keyword>
<dbReference type="NCBIfam" id="TIGR02395">
    <property type="entry name" value="rpoN_sigma"/>
    <property type="match status" value="1"/>
</dbReference>
<comment type="caution">
    <text evidence="13">The sequence shown here is derived from an EMBL/GenBank/DDBJ whole genome shotgun (WGS) entry which is preliminary data.</text>
</comment>
<evidence type="ECO:0000256" key="2">
    <source>
        <dbReference type="ARBA" id="ARBA00022478"/>
    </source>
</evidence>
<dbReference type="PANTHER" id="PTHR32248">
    <property type="entry name" value="RNA POLYMERASE SIGMA-54 FACTOR"/>
    <property type="match status" value="1"/>
</dbReference>
<evidence type="ECO:0000256" key="6">
    <source>
        <dbReference type="ARBA" id="ARBA00023082"/>
    </source>
</evidence>
<dbReference type="NCBIfam" id="NF009118">
    <property type="entry name" value="PRK12469.1"/>
    <property type="match status" value="1"/>
</dbReference>
<evidence type="ECO:0000259" key="12">
    <source>
        <dbReference type="Pfam" id="PF04963"/>
    </source>
</evidence>
<keyword evidence="5 9" id="KW-0805">Transcription regulation</keyword>
<dbReference type="PIRSF" id="PIRSF000774">
    <property type="entry name" value="RpoN"/>
    <property type="match status" value="1"/>
</dbReference>
<keyword evidence="2 9" id="KW-0240">DNA-directed RNA polymerase</keyword>
<keyword evidence="14" id="KW-1185">Reference proteome</keyword>
<dbReference type="Gene3D" id="1.10.10.1330">
    <property type="entry name" value="RNA polymerase sigma-54 factor, core-binding domain"/>
    <property type="match status" value="1"/>
</dbReference>
<keyword evidence="8 9" id="KW-0804">Transcription</keyword>
<dbReference type="PANTHER" id="PTHR32248:SF4">
    <property type="entry name" value="RNA POLYMERASE SIGMA-54 FACTOR"/>
    <property type="match status" value="1"/>
</dbReference>
<keyword evidence="3 9" id="KW-0808">Transferase</keyword>
<feature type="region of interest" description="Disordered" evidence="10">
    <location>
        <begin position="59"/>
        <end position="80"/>
    </location>
</feature>
<dbReference type="EMBL" id="JAVRHS010000001">
    <property type="protein sequence ID" value="MDT0574581.1"/>
    <property type="molecule type" value="Genomic_DNA"/>
</dbReference>
<protein>
    <recommendedName>
        <fullName evidence="9">RNA polymerase sigma-54 factor</fullName>
    </recommendedName>
</protein>
<dbReference type="RefSeq" id="WP_311339166.1">
    <property type="nucleotide sequence ID" value="NZ_JAVRHS010000001.1"/>
</dbReference>
<feature type="domain" description="RNA polymerase sigma factor 54 DNA-binding" evidence="11">
    <location>
        <begin position="319"/>
        <end position="478"/>
    </location>
</feature>
<evidence type="ECO:0000313" key="13">
    <source>
        <dbReference type="EMBL" id="MDT0574581.1"/>
    </source>
</evidence>
<comment type="similarity">
    <text evidence="1 9">Belongs to the sigma-54 factor family.</text>
</comment>
<evidence type="ECO:0000256" key="8">
    <source>
        <dbReference type="ARBA" id="ARBA00023163"/>
    </source>
</evidence>
<dbReference type="PROSITE" id="PS50044">
    <property type="entry name" value="SIGMA54_3"/>
    <property type="match status" value="1"/>
</dbReference>
<organism evidence="13 14">
    <name type="scientific">Croceicoccus esteveae</name>
    <dbReference type="NCBI Taxonomy" id="3075597"/>
    <lineage>
        <taxon>Bacteria</taxon>
        <taxon>Pseudomonadati</taxon>
        <taxon>Pseudomonadota</taxon>
        <taxon>Alphaproteobacteria</taxon>
        <taxon>Sphingomonadales</taxon>
        <taxon>Erythrobacteraceae</taxon>
        <taxon>Croceicoccus</taxon>
    </lineage>
</organism>
<evidence type="ECO:0000256" key="10">
    <source>
        <dbReference type="SAM" id="MobiDB-lite"/>
    </source>
</evidence>
<evidence type="ECO:0000256" key="3">
    <source>
        <dbReference type="ARBA" id="ARBA00022679"/>
    </source>
</evidence>
<reference evidence="13 14" key="1">
    <citation type="submission" date="2023-09" db="EMBL/GenBank/DDBJ databases">
        <authorList>
            <person name="Rey-Velasco X."/>
        </authorList>
    </citation>
    <scope>NUCLEOTIDE SEQUENCE [LARGE SCALE GENOMIC DNA]</scope>
    <source>
        <strain evidence="13 14">F390</strain>
    </source>
</reference>
<dbReference type="InterPro" id="IPR007634">
    <property type="entry name" value="RNA_pol_sigma_54_DNA-bd"/>
</dbReference>
<evidence type="ECO:0000256" key="5">
    <source>
        <dbReference type="ARBA" id="ARBA00023015"/>
    </source>
</evidence>
<dbReference type="PRINTS" id="PR00045">
    <property type="entry name" value="SIGMA54FCT"/>
</dbReference>
<dbReference type="InterPro" id="IPR007046">
    <property type="entry name" value="RNA_pol_sigma_54_core-bd"/>
</dbReference>
<keyword evidence="6 9" id="KW-0731">Sigma factor</keyword>
<dbReference type="PROSITE" id="PS00717">
    <property type="entry name" value="SIGMA54_1"/>
    <property type="match status" value="1"/>
</dbReference>
<feature type="domain" description="RNA polymerase sigma factor 54 core-binding" evidence="12">
    <location>
        <begin position="120"/>
        <end position="304"/>
    </location>
</feature>
<evidence type="ECO:0000313" key="14">
    <source>
        <dbReference type="Proteomes" id="UP001259803"/>
    </source>
</evidence>
<dbReference type="InterPro" id="IPR038709">
    <property type="entry name" value="RpoN_core-bd_sf"/>
</dbReference>
<evidence type="ECO:0000256" key="1">
    <source>
        <dbReference type="ARBA" id="ARBA00008798"/>
    </source>
</evidence>
<sequence length="486" mass="52852">MVLTPRLDLKQSQTLVMTPQLQQAIKLLTLSGMELQSHIAELMADNPLVDVDNEAQAAQDPVPQDTAGMTEAPPADAMSSNGEAALDIAPDSIDSEVQTGEAGFGPPGGSASADWADNDSVAERETTLAGHLHAQIGMAGGQPVHQFIARNLIDQLDDAGYLRLPLQEIATMLGVRLDDVEQALRLVQSLDPTGVGARDLAECLTLQAIEADRYDPCMQALLGKLDLLAQGAMAQLCRCCGVDRDELAQMISELRAYDPKPGSRFGEPVLQPVTPEVLVRRTATGWDLAINLRTLSRLVVDREYYTQLKTGCTDKASASWLNTRLADADWLAKALDQRQKTILKVATEIVRRQERFFAEGPAALIPLTLREVADAVELHESTVSRVTANKYLNCGRGTFELKYFFSSGVTATNDEGAASAEAVRTLIRQIVQAEQASDILSDDALVTMLEQQGFSLARRTVAKYRESIGIGSSVQRRRQKRIAGER</sequence>
<dbReference type="Pfam" id="PF04552">
    <property type="entry name" value="Sigma54_DBD"/>
    <property type="match status" value="1"/>
</dbReference>